<gene>
    <name evidence="1" type="ORF">CY35_07G119400</name>
</gene>
<accession>A0ACB8HPG5</accession>
<protein>
    <submittedName>
        <fullName evidence="1">Uncharacterized protein</fullName>
    </submittedName>
</protein>
<keyword evidence="2" id="KW-1185">Reference proteome</keyword>
<evidence type="ECO:0000313" key="2">
    <source>
        <dbReference type="Proteomes" id="UP000828922"/>
    </source>
</evidence>
<sequence>MEKEAGSTSDGESLRALVEGLQKQLQKKQTFETATSALTGLVQHRYATAVPSDQALLYTAVCRAATVLTTRFTAPGFWKSGLHLFESTAAVVKQPEQRKKMLSFVQQAHAFLGEKPSEQEEDNLPATMRAGTSSGFLFEGQLTVDSEPPPPHWLQAQNAFASLISRGRNFPEMETQPAAATSVPAVPARETDQDGVEEDIPETTEETAAQQLRDEIQAIINRVNASQVLDGEFVGLEEAIQATLEDAASVPRGAPPASKEAVAKLPIREVTQADLLSSRGEDQVTECAVCREAMAVGDKMQVMPCKHDFHVDCLKPWLDEHNSCPVCRYQMRTDDEEYEDNKAYENALRGGEFMYI</sequence>
<dbReference type="EMBL" id="CM038913">
    <property type="protein sequence ID" value="KAH9558098.1"/>
    <property type="molecule type" value="Genomic_DNA"/>
</dbReference>
<evidence type="ECO:0000313" key="1">
    <source>
        <dbReference type="EMBL" id="KAH9558098.1"/>
    </source>
</evidence>
<reference evidence="2" key="1">
    <citation type="journal article" date="2022" name="New Phytol.">
        <title>Phylogenomic structure and speciation in an emerging model: the Sphagnum magellanicum complex (Bryophyta).</title>
        <authorList>
            <person name="Shaw A.J."/>
            <person name="Piatkowski B."/>
            <person name="Duffy A.M."/>
            <person name="Aguero B."/>
            <person name="Imwattana K."/>
            <person name="Nieto-Lugilde M."/>
            <person name="Healey A."/>
            <person name="Weston D.J."/>
            <person name="Patel M.N."/>
            <person name="Schmutz J."/>
            <person name="Grimwood J."/>
            <person name="Yavitt J.B."/>
            <person name="Hassel K."/>
            <person name="Stenoien H.K."/>
            <person name="Flatberg K.I."/>
            <person name="Bickford C.P."/>
            <person name="Hicks K.A."/>
        </authorList>
    </citation>
    <scope>NUCLEOTIDE SEQUENCE [LARGE SCALE GENOMIC DNA]</scope>
</reference>
<name>A0ACB8HPG5_9BRYO</name>
<organism evidence="1 2">
    <name type="scientific">Sphagnum magellanicum</name>
    <dbReference type="NCBI Taxonomy" id="128215"/>
    <lineage>
        <taxon>Eukaryota</taxon>
        <taxon>Viridiplantae</taxon>
        <taxon>Streptophyta</taxon>
        <taxon>Embryophyta</taxon>
        <taxon>Bryophyta</taxon>
        <taxon>Sphagnophytina</taxon>
        <taxon>Sphagnopsida</taxon>
        <taxon>Sphagnales</taxon>
        <taxon>Sphagnaceae</taxon>
        <taxon>Sphagnum</taxon>
    </lineage>
</organism>
<dbReference type="Proteomes" id="UP000828922">
    <property type="component" value="Linkage Group LG07"/>
</dbReference>
<proteinExistence type="predicted"/>
<comment type="caution">
    <text evidence="1">The sequence shown here is derived from an EMBL/GenBank/DDBJ whole genome shotgun (WGS) entry which is preliminary data.</text>
</comment>